<proteinExistence type="predicted"/>
<reference evidence="1" key="2">
    <citation type="journal article" date="2017" name="Genome Announc.">
        <title>High-Quality Draft Genome Sequence of Burkholderia contaminans CH-1, a Gram-Negative Bacterium That Metabolizes 2-Azahypoxanthine, a Plant Growth-Regulating Compound.</title>
        <authorList>
            <person name="Choi J.-H."/>
            <person name="Sugiura H."/>
            <person name="Moriuchi R."/>
            <person name="Kawagishi H."/>
            <person name="Dohra H."/>
        </authorList>
    </citation>
    <scope>NUCLEOTIDE SEQUENCE</scope>
    <source>
        <strain evidence="1">CH-1</strain>
    </source>
</reference>
<name>A0A250LGR8_9BURK</name>
<protein>
    <submittedName>
        <fullName evidence="1">Uncharacterized protein</fullName>
    </submittedName>
</protein>
<organism evidence="1">
    <name type="scientific">Burkholderia contaminans</name>
    <dbReference type="NCBI Taxonomy" id="488447"/>
    <lineage>
        <taxon>Bacteria</taxon>
        <taxon>Pseudomonadati</taxon>
        <taxon>Pseudomonadota</taxon>
        <taxon>Betaproteobacteria</taxon>
        <taxon>Burkholderiales</taxon>
        <taxon>Burkholderiaceae</taxon>
        <taxon>Burkholderia</taxon>
        <taxon>Burkholderia cepacia complex</taxon>
    </lineage>
</organism>
<reference evidence="1" key="1">
    <citation type="journal article" date="2016" name="Biosci. Biotechnol. Biochem.">
        <title>Bioconversion of AHX to AOH by resting cells of Burkholderia contaminans CH-1.</title>
        <authorList>
            <person name="Choi J.H."/>
            <person name="Kikuchi A."/>
            <person name="Pumkaeo P."/>
            <person name="Hirai H."/>
            <person name="Tokuyama S."/>
            <person name="Kawagishi H."/>
        </authorList>
    </citation>
    <scope>NUCLEOTIDE SEQUENCE</scope>
    <source>
        <strain evidence="1">CH-1</strain>
    </source>
</reference>
<dbReference type="AlphaFoldDB" id="A0A250LGR8"/>
<dbReference type="EMBL" id="AP018358">
    <property type="protein sequence ID" value="BBA42771.1"/>
    <property type="molecule type" value="Genomic_DNA"/>
</dbReference>
<gene>
    <name evidence="1" type="ORF">BCCH1_52590</name>
</gene>
<accession>A0A250LGR8</accession>
<evidence type="ECO:0000313" key="1">
    <source>
        <dbReference type="EMBL" id="BBA42771.1"/>
    </source>
</evidence>
<sequence length="66" mass="6870">MNMISTSGSTCHFTFETADASGSRPGRAGEGGFKCVSGGAAADGAVARVDIRVTVRVVCRRITWYA</sequence>